<evidence type="ECO:0000256" key="4">
    <source>
        <dbReference type="SAM" id="MobiDB-lite"/>
    </source>
</evidence>
<dbReference type="InterPro" id="IPR035979">
    <property type="entry name" value="RBD_domain_sf"/>
</dbReference>
<evidence type="ECO:0000256" key="3">
    <source>
        <dbReference type="PROSITE-ProRule" id="PRU00176"/>
    </source>
</evidence>
<proteinExistence type="predicted"/>
<feature type="compositionally biased region" description="Low complexity" evidence="4">
    <location>
        <begin position="321"/>
        <end position="360"/>
    </location>
</feature>
<feature type="compositionally biased region" description="Low complexity" evidence="4">
    <location>
        <begin position="529"/>
        <end position="554"/>
    </location>
</feature>
<feature type="region of interest" description="Disordered" evidence="4">
    <location>
        <begin position="112"/>
        <end position="131"/>
    </location>
</feature>
<feature type="region of interest" description="Disordered" evidence="4">
    <location>
        <begin position="608"/>
        <end position="631"/>
    </location>
</feature>
<gene>
    <name evidence="6" type="primary">WHI3</name>
    <name evidence="6" type="ORF">ZYGM_003599</name>
</gene>
<dbReference type="InterPro" id="IPR012677">
    <property type="entry name" value="Nucleotide-bd_a/b_plait_sf"/>
</dbReference>
<feature type="region of interest" description="Disordered" evidence="4">
    <location>
        <begin position="407"/>
        <end position="453"/>
    </location>
</feature>
<feature type="domain" description="RRM" evidence="5">
    <location>
        <begin position="623"/>
        <end position="708"/>
    </location>
</feature>
<feature type="region of interest" description="Disordered" evidence="4">
    <location>
        <begin position="509"/>
        <end position="596"/>
    </location>
</feature>
<evidence type="ECO:0000313" key="6">
    <source>
        <dbReference type="EMBL" id="GCE99626.1"/>
    </source>
</evidence>
<dbReference type="Proteomes" id="UP000301737">
    <property type="component" value="Unassembled WGS sequence"/>
</dbReference>
<accession>A0A4C2E8M9</accession>
<feature type="region of interest" description="Disordered" evidence="4">
    <location>
        <begin position="706"/>
        <end position="734"/>
    </location>
</feature>
<reference evidence="6 7" key="1">
    <citation type="submission" date="2019-01" db="EMBL/GenBank/DDBJ databases">
        <title>Draft Genome Sequencing of Zygosaccharomyces mellis Ca-7.</title>
        <authorList>
            <person name="Shiwa Y."/>
            <person name="Kanesaki Y."/>
            <person name="Ishige T."/>
            <person name="Mura K."/>
            <person name="Hori T."/>
            <person name="Tamura T."/>
        </authorList>
    </citation>
    <scope>NUCLEOTIDE SEQUENCE [LARGE SCALE GENOMIC DNA]</scope>
    <source>
        <strain evidence="6 7">Ca-7</strain>
    </source>
</reference>
<keyword evidence="2 3" id="KW-0694">RNA-binding</keyword>
<dbReference type="EMBL" id="BIMX01000011">
    <property type="protein sequence ID" value="GCE99626.1"/>
    <property type="molecule type" value="Genomic_DNA"/>
</dbReference>
<dbReference type="GO" id="GO:0003723">
    <property type="term" value="F:RNA binding"/>
    <property type="evidence" value="ECO:0007669"/>
    <property type="project" value="UniProtKB-UniRule"/>
</dbReference>
<dbReference type="GO" id="GO:0008361">
    <property type="term" value="P:regulation of cell size"/>
    <property type="evidence" value="ECO:0007669"/>
    <property type="project" value="UniProtKB-ARBA"/>
</dbReference>
<dbReference type="SUPFAM" id="SSF54928">
    <property type="entry name" value="RNA-binding domain, RBD"/>
    <property type="match status" value="1"/>
</dbReference>
<dbReference type="Gene3D" id="3.30.70.330">
    <property type="match status" value="1"/>
</dbReference>
<feature type="compositionally biased region" description="Polar residues" evidence="4">
    <location>
        <begin position="310"/>
        <end position="320"/>
    </location>
</feature>
<dbReference type="Pfam" id="PF00076">
    <property type="entry name" value="RRM_1"/>
    <property type="match status" value="1"/>
</dbReference>
<dbReference type="PROSITE" id="PS50102">
    <property type="entry name" value="RRM"/>
    <property type="match status" value="1"/>
</dbReference>
<dbReference type="FunFam" id="3.30.70.330:FF:000089">
    <property type="entry name" value="RNA binding protein"/>
    <property type="match status" value="1"/>
</dbReference>
<evidence type="ECO:0000256" key="1">
    <source>
        <dbReference type="ARBA" id="ARBA00022553"/>
    </source>
</evidence>
<evidence type="ECO:0000256" key="2">
    <source>
        <dbReference type="ARBA" id="ARBA00022884"/>
    </source>
</evidence>
<feature type="region of interest" description="Disordered" evidence="4">
    <location>
        <begin position="28"/>
        <end position="95"/>
    </location>
</feature>
<dbReference type="InterPro" id="IPR000504">
    <property type="entry name" value="RRM_dom"/>
</dbReference>
<evidence type="ECO:0000259" key="5">
    <source>
        <dbReference type="PROSITE" id="PS50102"/>
    </source>
</evidence>
<comment type="caution">
    <text evidence="6">The sequence shown here is derived from an EMBL/GenBank/DDBJ whole genome shotgun (WGS) entry which is preliminary data.</text>
</comment>
<feature type="compositionally biased region" description="Low complexity" evidence="4">
    <location>
        <begin position="438"/>
        <end position="452"/>
    </location>
</feature>
<feature type="compositionally biased region" description="Low complexity" evidence="4">
    <location>
        <begin position="574"/>
        <end position="596"/>
    </location>
</feature>
<feature type="compositionally biased region" description="Polar residues" evidence="4">
    <location>
        <begin position="28"/>
        <end position="54"/>
    </location>
</feature>
<feature type="compositionally biased region" description="Polar residues" evidence="4">
    <location>
        <begin position="74"/>
        <end position="83"/>
    </location>
</feature>
<organism evidence="6 7">
    <name type="scientific">Zygosaccharomyces mellis</name>
    <dbReference type="NCBI Taxonomy" id="42258"/>
    <lineage>
        <taxon>Eukaryota</taxon>
        <taxon>Fungi</taxon>
        <taxon>Dikarya</taxon>
        <taxon>Ascomycota</taxon>
        <taxon>Saccharomycotina</taxon>
        <taxon>Saccharomycetes</taxon>
        <taxon>Saccharomycetales</taxon>
        <taxon>Saccharomycetaceae</taxon>
        <taxon>Zygosaccharomyces</taxon>
    </lineage>
</organism>
<evidence type="ECO:0000313" key="7">
    <source>
        <dbReference type="Proteomes" id="UP000301737"/>
    </source>
</evidence>
<dbReference type="GO" id="GO:0061157">
    <property type="term" value="P:mRNA destabilization"/>
    <property type="evidence" value="ECO:0007669"/>
    <property type="project" value="UniProtKB-ARBA"/>
</dbReference>
<protein>
    <submittedName>
        <fullName evidence="6">Cell cycle RNA binding protein whi3</fullName>
    </submittedName>
</protein>
<dbReference type="AlphaFoldDB" id="A0A4C2E8M9"/>
<feature type="compositionally biased region" description="Low complexity" evidence="4">
    <location>
        <begin position="708"/>
        <end position="730"/>
    </location>
</feature>
<feature type="compositionally biased region" description="Low complexity" evidence="4">
    <location>
        <begin position="258"/>
        <end position="289"/>
    </location>
</feature>
<feature type="compositionally biased region" description="Polar residues" evidence="4">
    <location>
        <begin position="407"/>
        <end position="416"/>
    </location>
</feature>
<dbReference type="PANTHER" id="PTHR10501">
    <property type="entry name" value="U1 SMALL NUCLEAR RIBONUCLEOPROTEIN A/U2 SMALL NUCLEAR RIBONUCLEOPROTEIN B"/>
    <property type="match status" value="1"/>
</dbReference>
<feature type="region of interest" description="Disordered" evidence="4">
    <location>
        <begin position="244"/>
        <end position="382"/>
    </location>
</feature>
<keyword evidence="1" id="KW-0597">Phosphoprotein</keyword>
<feature type="compositionally biased region" description="Gly residues" evidence="4">
    <location>
        <begin position="59"/>
        <end position="69"/>
    </location>
</feature>
<dbReference type="CDD" id="cd12245">
    <property type="entry name" value="RRM_scw1_like"/>
    <property type="match status" value="1"/>
</dbReference>
<name>A0A4C2E8M9_9SACH</name>
<keyword evidence="7" id="KW-1185">Reference proteome</keyword>
<dbReference type="SMART" id="SM00360">
    <property type="entry name" value="RRM"/>
    <property type="match status" value="1"/>
</dbReference>
<dbReference type="OrthoDB" id="431169at2759"/>
<sequence>MPLIQDSQLMDSSNFFVQGPFNGSSDNISIGTSTNVSPNHQATLNLNHSSSDTSIQQPSGGGIGSGGPGLHHPFNNSNNSTAGGCSGIGSNGNEKTSPLHLSSMLHSFSMGSGLNTSSMSQQQQDLHSSSFNQGPGSYLLKMKNLPQDITLRETYAIFALADGVMNVELIREPKFSNSPDDYEFSILAKFSSLPLATHYASILSSKSDIFGPSYPFTSYIEVIDESANQQVSFQRPNFKLSQPNYQLSSSTLPPTPVASVPSAHAQQQPQQPQQQGSPISSSGPNGRPSLLQTRLRFSFSDPFSDPLGGVSTSTNTDAHNQQQQQPQQQQQQQQQPQQQHQQQQHQQQHQQQQQEQPQPQTGSAMSHSRSHQDSTSSQPRDVGKSFLLMDNDEINDTIWGGNGIPSSMNGFSTTPQPSTPILDWGTSGRKPSSSFFLPQTTSSAAPTQSTPTVDIPTTSAQGIPISTPTGSSIPPFNLLGNIPSAGSSNLPNVMGGSSDLGIASRKNQTFVTGAKQPQQGSQPVPPPTSSQAQAQDPSLSTTAITETSSTSTPSVEPSQKISQGRPGGAKSTHSSTSAQKSNLSSSSSSSNVAGSGTISQADLSLLARVPPPANPADQNPPCNTLYVGNLPPDATEQELRQLFSGQQGFRRLSFRNKNSNGNGHGPMCFVEFEDVSFATRALAELYGSQLPRASASNKGGIRLSFSKNPLGVRGPNNRRGGNNTTINGPNASGNSAQSFTNFAYSSGYNKA</sequence>
<feature type="compositionally biased region" description="Polar residues" evidence="4">
    <location>
        <begin position="115"/>
        <end position="131"/>
    </location>
</feature>